<sequence length="75" mass="8438">MTKMDFSTINKTTTQSYNEQKNMIKRVFKGQSVLCKVCGQALLLKLPVAHQPSTLSGIYCKKGCTDLELDMEHVN</sequence>
<dbReference type="Proteomes" id="UP001203423">
    <property type="component" value="Unassembled WGS sequence"/>
</dbReference>
<protein>
    <recommendedName>
        <fullName evidence="3">MYM-type domain-containing protein</fullName>
    </recommendedName>
</protein>
<dbReference type="EMBL" id="JAKIKS010000037">
    <property type="protein sequence ID" value="MCL1125026.1"/>
    <property type="molecule type" value="Genomic_DNA"/>
</dbReference>
<reference evidence="1 2" key="1">
    <citation type="submission" date="2022-01" db="EMBL/GenBank/DDBJ databases">
        <title>Whole genome-based taxonomy of the Shewanellaceae.</title>
        <authorList>
            <person name="Martin-Rodriguez A.J."/>
        </authorList>
    </citation>
    <scope>NUCLEOTIDE SEQUENCE [LARGE SCALE GENOMIC DNA]</scope>
    <source>
        <strain evidence="1 2">DSM 17177</strain>
    </source>
</reference>
<keyword evidence="2" id="KW-1185">Reference proteome</keyword>
<accession>A0ABT0LBE3</accession>
<comment type="caution">
    <text evidence="1">The sequence shown here is derived from an EMBL/GenBank/DDBJ whole genome shotgun (WGS) entry which is preliminary data.</text>
</comment>
<proteinExistence type="predicted"/>
<dbReference type="RefSeq" id="WP_248940300.1">
    <property type="nucleotide sequence ID" value="NZ_JAKIKS010000037.1"/>
</dbReference>
<evidence type="ECO:0008006" key="3">
    <source>
        <dbReference type="Google" id="ProtNLM"/>
    </source>
</evidence>
<organism evidence="1 2">
    <name type="scientific">Shewanella surugensis</name>
    <dbReference type="NCBI Taxonomy" id="212020"/>
    <lineage>
        <taxon>Bacteria</taxon>
        <taxon>Pseudomonadati</taxon>
        <taxon>Pseudomonadota</taxon>
        <taxon>Gammaproteobacteria</taxon>
        <taxon>Alteromonadales</taxon>
        <taxon>Shewanellaceae</taxon>
        <taxon>Shewanella</taxon>
    </lineage>
</organism>
<evidence type="ECO:0000313" key="1">
    <source>
        <dbReference type="EMBL" id="MCL1125026.1"/>
    </source>
</evidence>
<evidence type="ECO:0000313" key="2">
    <source>
        <dbReference type="Proteomes" id="UP001203423"/>
    </source>
</evidence>
<name>A0ABT0LBE3_9GAMM</name>
<gene>
    <name evidence="1" type="ORF">L2764_11205</name>
</gene>